<organism evidence="1">
    <name type="scientific">Siphoviridae sp. ctbbV81</name>
    <dbReference type="NCBI Taxonomy" id="2827900"/>
    <lineage>
        <taxon>Viruses</taxon>
        <taxon>Duplodnaviria</taxon>
        <taxon>Heunggongvirae</taxon>
        <taxon>Uroviricota</taxon>
        <taxon>Caudoviricetes</taxon>
    </lineage>
</organism>
<accession>A0A8S5TQS9</accession>
<dbReference type="EMBL" id="BK032878">
    <property type="protein sequence ID" value="DAF65500.1"/>
    <property type="molecule type" value="Genomic_DNA"/>
</dbReference>
<reference evidence="1" key="1">
    <citation type="journal article" date="2021" name="Proc. Natl. Acad. Sci. U.S.A.">
        <title>A Catalog of Tens of Thousands of Viruses from Human Metagenomes Reveals Hidden Associations with Chronic Diseases.</title>
        <authorList>
            <person name="Tisza M.J."/>
            <person name="Buck C.B."/>
        </authorList>
    </citation>
    <scope>NUCLEOTIDE SEQUENCE</scope>
    <source>
        <strain evidence="1">CtbbV81</strain>
    </source>
</reference>
<evidence type="ECO:0000313" key="1">
    <source>
        <dbReference type="EMBL" id="DAF65500.1"/>
    </source>
</evidence>
<protein>
    <submittedName>
        <fullName evidence="1">Uncharacterized protein</fullName>
    </submittedName>
</protein>
<name>A0A8S5TQS9_9CAUD</name>
<proteinExistence type="predicted"/>
<sequence>MHFLDHCHRPLMVSVKPGKREPMGRRASLVASGMDTGRGSIQSPIRAE</sequence>